<feature type="compositionally biased region" description="Low complexity" evidence="1">
    <location>
        <begin position="126"/>
        <end position="135"/>
    </location>
</feature>
<organism evidence="3 4">
    <name type="scientific">Nocardioides koreensis</name>
    <dbReference type="NCBI Taxonomy" id="433651"/>
    <lineage>
        <taxon>Bacteria</taxon>
        <taxon>Bacillati</taxon>
        <taxon>Actinomycetota</taxon>
        <taxon>Actinomycetes</taxon>
        <taxon>Propionibacteriales</taxon>
        <taxon>Nocardioidaceae</taxon>
        <taxon>Nocardioides</taxon>
    </lineage>
</organism>
<sequence length="240" mass="25082">MRVVPGLAAVAALASLAGACTAVQESLSCPGESCPAALRAVGDEARQVPRVTSVERAWRFYNVDHGASGGVDVHASVRTESEARRVAAALSTIYQDSGVEPVDRVDVVVVPEPERGRRDDTESVTSGAASSSGAVPCADDDCAAEVAAFRAAFADAPVADEATLDAVSWRADGQDPGTRIEVTATGEPMSPAAFRDFERRIVDVAQAAGLADIGDVRTLVHYRQRVEFSFTFDTQISAGS</sequence>
<keyword evidence="4" id="KW-1185">Reference proteome</keyword>
<reference evidence="4" key="1">
    <citation type="journal article" date="2019" name="Int. J. Syst. Evol. Microbiol.">
        <title>The Global Catalogue of Microorganisms (GCM) 10K type strain sequencing project: providing services to taxonomists for standard genome sequencing and annotation.</title>
        <authorList>
            <consortium name="The Broad Institute Genomics Platform"/>
            <consortium name="The Broad Institute Genome Sequencing Center for Infectious Disease"/>
            <person name="Wu L."/>
            <person name="Ma J."/>
        </authorList>
    </citation>
    <scope>NUCLEOTIDE SEQUENCE [LARGE SCALE GENOMIC DNA]</scope>
    <source>
        <strain evidence="4">JCM 16022</strain>
    </source>
</reference>
<proteinExistence type="predicted"/>
<feature type="signal peptide" evidence="2">
    <location>
        <begin position="1"/>
        <end position="22"/>
    </location>
</feature>
<evidence type="ECO:0000256" key="1">
    <source>
        <dbReference type="SAM" id="MobiDB-lite"/>
    </source>
</evidence>
<comment type="caution">
    <text evidence="3">The sequence shown here is derived from an EMBL/GenBank/DDBJ whole genome shotgun (WGS) entry which is preliminary data.</text>
</comment>
<accession>A0ABP5LJY0</accession>
<gene>
    <name evidence="3" type="ORF">GCM10009844_27360</name>
</gene>
<keyword evidence="2" id="KW-0732">Signal</keyword>
<feature type="region of interest" description="Disordered" evidence="1">
    <location>
        <begin position="112"/>
        <end position="135"/>
    </location>
</feature>
<dbReference type="Proteomes" id="UP001501771">
    <property type="component" value="Unassembled WGS sequence"/>
</dbReference>
<dbReference type="EMBL" id="BAAAQR010000008">
    <property type="protein sequence ID" value="GAA2148677.1"/>
    <property type="molecule type" value="Genomic_DNA"/>
</dbReference>
<dbReference type="RefSeq" id="WP_344153050.1">
    <property type="nucleotide sequence ID" value="NZ_BAAAQR010000008.1"/>
</dbReference>
<evidence type="ECO:0000256" key="2">
    <source>
        <dbReference type="SAM" id="SignalP"/>
    </source>
</evidence>
<evidence type="ECO:0000313" key="3">
    <source>
        <dbReference type="EMBL" id="GAA2148677.1"/>
    </source>
</evidence>
<feature type="compositionally biased region" description="Basic and acidic residues" evidence="1">
    <location>
        <begin position="112"/>
        <end position="121"/>
    </location>
</feature>
<protein>
    <submittedName>
        <fullName evidence="3">Uncharacterized protein</fullName>
    </submittedName>
</protein>
<feature type="chain" id="PRO_5045043145" evidence="2">
    <location>
        <begin position="23"/>
        <end position="240"/>
    </location>
</feature>
<evidence type="ECO:0000313" key="4">
    <source>
        <dbReference type="Proteomes" id="UP001501771"/>
    </source>
</evidence>
<dbReference type="PROSITE" id="PS51257">
    <property type="entry name" value="PROKAR_LIPOPROTEIN"/>
    <property type="match status" value="1"/>
</dbReference>
<name>A0ABP5LJY0_9ACTN</name>